<accession>A0A314KU67</accession>
<dbReference type="Gramene" id="OIT32900">
    <property type="protein sequence ID" value="OIT32900"/>
    <property type="gene ID" value="A4A49_57725"/>
</dbReference>
<dbReference type="AlphaFoldDB" id="A0A314KU67"/>
<comment type="caution">
    <text evidence="2">The sequence shown here is derived from an EMBL/GenBank/DDBJ whole genome shotgun (WGS) entry which is preliminary data.</text>
</comment>
<keyword evidence="1" id="KW-1133">Transmembrane helix</keyword>
<dbReference type="EMBL" id="MJEQ01000976">
    <property type="protein sequence ID" value="OIT32900.1"/>
    <property type="molecule type" value="Genomic_DNA"/>
</dbReference>
<evidence type="ECO:0000256" key="1">
    <source>
        <dbReference type="SAM" id="Phobius"/>
    </source>
</evidence>
<feature type="transmembrane region" description="Helical" evidence="1">
    <location>
        <begin position="6"/>
        <end position="28"/>
    </location>
</feature>
<name>A0A314KU67_NICAT</name>
<keyword evidence="1" id="KW-0472">Membrane</keyword>
<evidence type="ECO:0000313" key="3">
    <source>
        <dbReference type="Proteomes" id="UP000187609"/>
    </source>
</evidence>
<evidence type="ECO:0000313" key="2">
    <source>
        <dbReference type="EMBL" id="OIT32900.1"/>
    </source>
</evidence>
<dbReference type="Proteomes" id="UP000187609">
    <property type="component" value="Unassembled WGS sequence"/>
</dbReference>
<sequence>MYPYSYCHSQLSQLCFLLLQLIIMTVMVRMMKKIRCARVNSSVSLTSRLIDILTCLYGLLHCFNLHDIVCLIGVSLPYCGIIEPKILRFAPEDVGRELANLLICYGKNEEKKLDVRGVYSSMSLTSRHIYS</sequence>
<gene>
    <name evidence="2" type="ORF">A4A49_57725</name>
</gene>
<keyword evidence="1" id="KW-0812">Transmembrane</keyword>
<reference evidence="2" key="1">
    <citation type="submission" date="2016-11" db="EMBL/GenBank/DDBJ databases">
        <title>The genome of Nicotiana attenuata.</title>
        <authorList>
            <person name="Xu S."/>
            <person name="Brockmoeller T."/>
            <person name="Gaquerel E."/>
            <person name="Navarro A."/>
            <person name="Kuhl H."/>
            <person name="Gase K."/>
            <person name="Ling Z."/>
            <person name="Zhou W."/>
            <person name="Kreitzer C."/>
            <person name="Stanke M."/>
            <person name="Tang H."/>
            <person name="Lyons E."/>
            <person name="Pandey P."/>
            <person name="Pandey S.P."/>
            <person name="Timmermann B."/>
            <person name="Baldwin I.T."/>
        </authorList>
    </citation>
    <scope>NUCLEOTIDE SEQUENCE [LARGE SCALE GENOMIC DNA]</scope>
    <source>
        <strain evidence="2">UT</strain>
    </source>
</reference>
<organism evidence="2 3">
    <name type="scientific">Nicotiana attenuata</name>
    <name type="common">Coyote tobacco</name>
    <dbReference type="NCBI Taxonomy" id="49451"/>
    <lineage>
        <taxon>Eukaryota</taxon>
        <taxon>Viridiplantae</taxon>
        <taxon>Streptophyta</taxon>
        <taxon>Embryophyta</taxon>
        <taxon>Tracheophyta</taxon>
        <taxon>Spermatophyta</taxon>
        <taxon>Magnoliopsida</taxon>
        <taxon>eudicotyledons</taxon>
        <taxon>Gunneridae</taxon>
        <taxon>Pentapetalae</taxon>
        <taxon>asterids</taxon>
        <taxon>lamiids</taxon>
        <taxon>Solanales</taxon>
        <taxon>Solanaceae</taxon>
        <taxon>Nicotianoideae</taxon>
        <taxon>Nicotianeae</taxon>
        <taxon>Nicotiana</taxon>
    </lineage>
</organism>
<protein>
    <submittedName>
        <fullName evidence="2">Uncharacterized protein</fullName>
    </submittedName>
</protein>
<keyword evidence="3" id="KW-1185">Reference proteome</keyword>
<proteinExistence type="predicted"/>